<dbReference type="InterPro" id="IPR019734">
    <property type="entry name" value="TPR_rpt"/>
</dbReference>
<keyword evidence="3" id="KW-1185">Reference proteome</keyword>
<reference evidence="2 3" key="1">
    <citation type="submission" date="2018-06" db="EMBL/GenBank/DDBJ databases">
        <title>Genomic Encyclopedia of Archaeal and Bacterial Type Strains, Phase II (KMG-II): from individual species to whole genera.</title>
        <authorList>
            <person name="Goeker M."/>
        </authorList>
    </citation>
    <scope>NUCLEOTIDE SEQUENCE [LARGE SCALE GENOMIC DNA]</scope>
    <source>
        <strain evidence="2 3">DSM 22009</strain>
    </source>
</reference>
<protein>
    <submittedName>
        <fullName evidence="2">Tetratricopeptide repeat protein</fullName>
    </submittedName>
</protein>
<dbReference type="PROSITE" id="PS50005">
    <property type="entry name" value="TPR"/>
    <property type="match status" value="1"/>
</dbReference>
<dbReference type="RefSeq" id="WP_111535356.1">
    <property type="nucleotide sequence ID" value="NZ_QKZL01000001.1"/>
</dbReference>
<dbReference type="EMBL" id="QKZL01000001">
    <property type="protein sequence ID" value="PZX19676.1"/>
    <property type="molecule type" value="Genomic_DNA"/>
</dbReference>
<dbReference type="Gene3D" id="1.25.40.10">
    <property type="entry name" value="Tetratricopeptide repeat domain"/>
    <property type="match status" value="1"/>
</dbReference>
<dbReference type="SMART" id="SM00028">
    <property type="entry name" value="TPR"/>
    <property type="match status" value="2"/>
</dbReference>
<evidence type="ECO:0000313" key="3">
    <source>
        <dbReference type="Proteomes" id="UP000248916"/>
    </source>
</evidence>
<gene>
    <name evidence="2" type="ORF">LX81_00133</name>
</gene>
<comment type="caution">
    <text evidence="2">The sequence shown here is derived from an EMBL/GenBank/DDBJ whole genome shotgun (WGS) entry which is preliminary data.</text>
</comment>
<dbReference type="Proteomes" id="UP000248916">
    <property type="component" value="Unassembled WGS sequence"/>
</dbReference>
<evidence type="ECO:0000313" key="2">
    <source>
        <dbReference type="EMBL" id="PZX19676.1"/>
    </source>
</evidence>
<organism evidence="2 3">
    <name type="scientific">Palleronia aestuarii</name>
    <dbReference type="NCBI Taxonomy" id="568105"/>
    <lineage>
        <taxon>Bacteria</taxon>
        <taxon>Pseudomonadati</taxon>
        <taxon>Pseudomonadota</taxon>
        <taxon>Alphaproteobacteria</taxon>
        <taxon>Rhodobacterales</taxon>
        <taxon>Roseobacteraceae</taxon>
        <taxon>Palleronia</taxon>
    </lineage>
</organism>
<keyword evidence="1" id="KW-0802">TPR repeat</keyword>
<feature type="repeat" description="TPR" evidence="1">
    <location>
        <begin position="107"/>
        <end position="140"/>
    </location>
</feature>
<accession>A0A2W7P2M2</accession>
<proteinExistence type="predicted"/>
<dbReference type="SUPFAM" id="SSF48452">
    <property type="entry name" value="TPR-like"/>
    <property type="match status" value="1"/>
</dbReference>
<sequence length="184" mass="19846">MQPIAIAALLLLTGCAALGSRPDPASPFAPRGIDRRAETVDQLEVGHRLMAAREYELALQSFYLSAAERGLDVDVLTALGSANLRLGRLGQAEALLRRAVAQDEGFAPAWNNLGVVLMERGEVAEASRVFRRAVAADDGVSETLRANLALALAKMEVSSYPLPDKESFALVRRGRGDYLVQRTD</sequence>
<dbReference type="AlphaFoldDB" id="A0A2W7P2M2"/>
<dbReference type="OrthoDB" id="495305at2"/>
<evidence type="ECO:0000256" key="1">
    <source>
        <dbReference type="PROSITE-ProRule" id="PRU00339"/>
    </source>
</evidence>
<dbReference type="InterPro" id="IPR011990">
    <property type="entry name" value="TPR-like_helical_dom_sf"/>
</dbReference>
<dbReference type="Pfam" id="PF13432">
    <property type="entry name" value="TPR_16"/>
    <property type="match status" value="1"/>
</dbReference>
<name>A0A2W7P2M2_9RHOB</name>